<evidence type="ECO:0000313" key="3">
    <source>
        <dbReference type="Proteomes" id="UP001285263"/>
    </source>
</evidence>
<feature type="region of interest" description="Disordered" evidence="1">
    <location>
        <begin position="1"/>
        <end position="50"/>
    </location>
</feature>
<comment type="caution">
    <text evidence="2">The sequence shown here is derived from an EMBL/GenBank/DDBJ whole genome shotgun (WGS) entry which is preliminary data.</text>
</comment>
<dbReference type="RefSeq" id="WP_320423317.1">
    <property type="nucleotide sequence ID" value="NZ_JAXCLA010000004.1"/>
</dbReference>
<gene>
    <name evidence="2" type="ORF">SNE35_12880</name>
</gene>
<name>A0ABU5DJI7_9BURK</name>
<accession>A0ABU5DJI7</accession>
<evidence type="ECO:0000313" key="2">
    <source>
        <dbReference type="EMBL" id="MDY0745409.1"/>
    </source>
</evidence>
<organism evidence="2 3">
    <name type="scientific">Roseateles agri</name>
    <dbReference type="NCBI Taxonomy" id="3098619"/>
    <lineage>
        <taxon>Bacteria</taxon>
        <taxon>Pseudomonadati</taxon>
        <taxon>Pseudomonadota</taxon>
        <taxon>Betaproteobacteria</taxon>
        <taxon>Burkholderiales</taxon>
        <taxon>Sphaerotilaceae</taxon>
        <taxon>Roseateles</taxon>
    </lineage>
</organism>
<sequence>MAKDQKPKPPAPSKPAQPASPADDPPIAPPEGGRRSDLDGKFEADHRPSR</sequence>
<dbReference type="EMBL" id="JAXCLA010000004">
    <property type="protein sequence ID" value="MDY0745409.1"/>
    <property type="molecule type" value="Genomic_DNA"/>
</dbReference>
<dbReference type="Proteomes" id="UP001285263">
    <property type="component" value="Unassembled WGS sequence"/>
</dbReference>
<evidence type="ECO:0000256" key="1">
    <source>
        <dbReference type="SAM" id="MobiDB-lite"/>
    </source>
</evidence>
<proteinExistence type="predicted"/>
<protein>
    <submittedName>
        <fullName evidence="2">Uncharacterized protein</fullName>
    </submittedName>
</protein>
<feature type="compositionally biased region" description="Basic and acidic residues" evidence="1">
    <location>
        <begin position="32"/>
        <end position="50"/>
    </location>
</feature>
<keyword evidence="3" id="KW-1185">Reference proteome</keyword>
<reference evidence="2 3" key="1">
    <citation type="submission" date="2023-11" db="EMBL/GenBank/DDBJ databases">
        <title>Paucibacter sp. nov., isolated from fresh soil in Korea.</title>
        <authorList>
            <person name="Le N.T.T."/>
        </authorList>
    </citation>
    <scope>NUCLEOTIDE SEQUENCE [LARGE SCALE GENOMIC DNA]</scope>
    <source>
        <strain evidence="2 3">R3-3</strain>
    </source>
</reference>